<evidence type="ECO:0000256" key="1">
    <source>
        <dbReference type="ARBA" id="ARBA00022723"/>
    </source>
</evidence>
<dbReference type="EMBL" id="FBVY01000042">
    <property type="protein sequence ID" value="CUX02080.1"/>
    <property type="molecule type" value="Genomic_DNA"/>
</dbReference>
<dbReference type="AlphaFoldDB" id="A0A9W5B6P5"/>
<accession>A0A9W5B6P5</accession>
<dbReference type="InterPro" id="IPR033138">
    <property type="entry name" value="Cu_oxidase_CS"/>
</dbReference>
<proteinExistence type="predicted"/>
<reference evidence="4 5" key="1">
    <citation type="submission" date="2016-01" db="EMBL/GenBank/DDBJ databases">
        <authorList>
            <person name="Regsiter A."/>
            <person name="william w."/>
        </authorList>
    </citation>
    <scope>NUCLEOTIDE SEQUENCE [LARGE SCALE GENOMIC DNA]</scope>
    <source>
        <strain evidence="4 5">CFBP 5494</strain>
    </source>
</reference>
<comment type="caution">
    <text evidence="4">The sequence shown here is derived from an EMBL/GenBank/DDBJ whole genome shotgun (WGS) entry which is preliminary data.</text>
</comment>
<dbReference type="PROSITE" id="PS00079">
    <property type="entry name" value="MULTICOPPER_OXIDASE1"/>
    <property type="match status" value="1"/>
</dbReference>
<evidence type="ECO:0000256" key="2">
    <source>
        <dbReference type="ARBA" id="ARBA00023008"/>
    </source>
</evidence>
<dbReference type="Pfam" id="PF00127">
    <property type="entry name" value="Copper-bind"/>
    <property type="match status" value="1"/>
</dbReference>
<dbReference type="InterPro" id="IPR000923">
    <property type="entry name" value="BlueCu_1"/>
</dbReference>
<keyword evidence="2" id="KW-0186">Copper</keyword>
<evidence type="ECO:0000313" key="5">
    <source>
        <dbReference type="Proteomes" id="UP000191933"/>
    </source>
</evidence>
<evidence type="ECO:0000259" key="3">
    <source>
        <dbReference type="Pfam" id="PF00127"/>
    </source>
</evidence>
<dbReference type="Proteomes" id="UP000191933">
    <property type="component" value="Unassembled WGS sequence"/>
</dbReference>
<dbReference type="PANTHER" id="PTHR38439">
    <property type="entry name" value="AURACYANIN-B"/>
    <property type="match status" value="1"/>
</dbReference>
<dbReference type="PANTHER" id="PTHR38439:SF3">
    <property type="entry name" value="COPPER-RESISTANT CUPROPROTEIN COPI"/>
    <property type="match status" value="1"/>
</dbReference>
<dbReference type="InterPro" id="IPR008972">
    <property type="entry name" value="Cupredoxin"/>
</dbReference>
<gene>
    <name evidence="4" type="ORF">AGR2A_pa40066</name>
</gene>
<name>A0A9W5B6P5_9HYPH</name>
<organism evidence="4 5">
    <name type="scientific">Agrobacterium genomosp. 2 str. CFBP 5494</name>
    <dbReference type="NCBI Taxonomy" id="1183436"/>
    <lineage>
        <taxon>Bacteria</taxon>
        <taxon>Pseudomonadati</taxon>
        <taxon>Pseudomonadota</taxon>
        <taxon>Alphaproteobacteria</taxon>
        <taxon>Hyphomicrobiales</taxon>
        <taxon>Rhizobiaceae</taxon>
        <taxon>Rhizobium/Agrobacterium group</taxon>
        <taxon>Agrobacterium</taxon>
        <taxon>Agrobacterium tumefaciens complex</taxon>
    </lineage>
</organism>
<protein>
    <submittedName>
        <fullName evidence="4">Copper oxidase</fullName>
    </submittedName>
</protein>
<keyword evidence="5" id="KW-1185">Reference proteome</keyword>
<dbReference type="GO" id="GO:0009055">
    <property type="term" value="F:electron transfer activity"/>
    <property type="evidence" value="ECO:0007669"/>
    <property type="project" value="InterPro"/>
</dbReference>
<sequence>MPRHNFRLAIPITVNFLPETTKETIMKRILVGLLLSTFATAAFASGSHEGGHGEMAVGEPGEKAKASQTIRVTMKETDDGKMIFTPSTFKVRQGQTVRFAIKNAGEVDHEFVLDQEDKIMEHKAVMEKFPEMEHEDPNAIRPAPGKSGEIVWKFTNDGVFKIACLVPGHYDSGMHGDVTVAKK</sequence>
<dbReference type="InterPro" id="IPR050845">
    <property type="entry name" value="Cu-binding_ET"/>
</dbReference>
<feature type="domain" description="Blue (type 1) copper" evidence="3">
    <location>
        <begin position="76"/>
        <end position="180"/>
    </location>
</feature>
<keyword evidence="1" id="KW-0479">Metal-binding</keyword>
<dbReference type="CDD" id="cd04211">
    <property type="entry name" value="Cupredoxin_like_2"/>
    <property type="match status" value="1"/>
</dbReference>
<dbReference type="GO" id="GO:0005507">
    <property type="term" value="F:copper ion binding"/>
    <property type="evidence" value="ECO:0007669"/>
    <property type="project" value="InterPro"/>
</dbReference>
<dbReference type="SUPFAM" id="SSF49503">
    <property type="entry name" value="Cupredoxins"/>
    <property type="match status" value="1"/>
</dbReference>
<evidence type="ECO:0000313" key="4">
    <source>
        <dbReference type="EMBL" id="CUX02080.1"/>
    </source>
</evidence>
<dbReference type="Gene3D" id="2.60.40.420">
    <property type="entry name" value="Cupredoxins - blue copper proteins"/>
    <property type="match status" value="1"/>
</dbReference>